<dbReference type="OrthoDB" id="6194521at2"/>
<dbReference type="InterPro" id="IPR002589">
    <property type="entry name" value="Macro_dom"/>
</dbReference>
<keyword evidence="3" id="KW-1185">Reference proteome</keyword>
<dbReference type="AlphaFoldDB" id="A0A506VGE7"/>
<dbReference type="GO" id="GO:0061463">
    <property type="term" value="F:O-acetyl-ADP-ribose deacetylase activity"/>
    <property type="evidence" value="ECO:0007669"/>
    <property type="project" value="TreeGrafter"/>
</dbReference>
<dbReference type="Proteomes" id="UP000319523">
    <property type="component" value="Unassembled WGS sequence"/>
</dbReference>
<dbReference type="PANTHER" id="PTHR11106:SF27">
    <property type="entry name" value="MACRO DOMAIN-CONTAINING PROTEIN"/>
    <property type="match status" value="1"/>
</dbReference>
<sequence length="183" mass="19601">MQQRLRIMHGDITRLQVDAIVNAANSSLLGGGGVDGAIHRAAGPALLAECRRLAASQGGCATGEAVVTGAGNLPARAVIHTVGPVWRGGEQGEAELLASAWRNSLRLAAEHRFATVAFPAISTGIYGYPKAEAAAIALRTIAAFFQQHDYPQQVWLVCFDQQMYRLYQQQSELSDNTLGKQDE</sequence>
<dbReference type="PROSITE" id="PS51154">
    <property type="entry name" value="MACRO"/>
    <property type="match status" value="1"/>
</dbReference>
<gene>
    <name evidence="2" type="ORF">FKM52_01835</name>
</gene>
<organism evidence="2 3">
    <name type="scientific">Mixta tenebrionis</name>
    <dbReference type="NCBI Taxonomy" id="2562439"/>
    <lineage>
        <taxon>Bacteria</taxon>
        <taxon>Pseudomonadati</taxon>
        <taxon>Pseudomonadota</taxon>
        <taxon>Gammaproteobacteria</taxon>
        <taxon>Enterobacterales</taxon>
        <taxon>Erwiniaceae</taxon>
        <taxon>Mixta</taxon>
    </lineage>
</organism>
<dbReference type="CDD" id="cd02908">
    <property type="entry name" value="Macro_OAADPr_deacetylase"/>
    <property type="match status" value="1"/>
</dbReference>
<comment type="caution">
    <text evidence="2">The sequence shown here is derived from an EMBL/GenBank/DDBJ whole genome shotgun (WGS) entry which is preliminary data.</text>
</comment>
<evidence type="ECO:0000259" key="1">
    <source>
        <dbReference type="PROSITE" id="PS51154"/>
    </source>
</evidence>
<protein>
    <submittedName>
        <fullName evidence="2">O-acetyl-ADP-ribose deacetylase</fullName>
    </submittedName>
</protein>
<reference evidence="2 3" key="1">
    <citation type="submission" date="2019-06" db="EMBL/GenBank/DDBJ databases">
        <authorList>
            <person name="Yang Y."/>
        </authorList>
    </citation>
    <scope>NUCLEOTIDE SEQUENCE [LARGE SCALE GENOMIC DNA]</scope>
    <source>
        <strain evidence="2 3">BIT-26</strain>
    </source>
</reference>
<dbReference type="Pfam" id="PF01661">
    <property type="entry name" value="Macro"/>
    <property type="match status" value="1"/>
</dbReference>
<dbReference type="InterPro" id="IPR043472">
    <property type="entry name" value="Macro_dom-like"/>
</dbReference>
<dbReference type="SUPFAM" id="SSF52949">
    <property type="entry name" value="Macro domain-like"/>
    <property type="match status" value="1"/>
</dbReference>
<evidence type="ECO:0000313" key="3">
    <source>
        <dbReference type="Proteomes" id="UP000319523"/>
    </source>
</evidence>
<dbReference type="Gene3D" id="3.40.220.10">
    <property type="entry name" value="Leucine Aminopeptidase, subunit E, domain 1"/>
    <property type="match status" value="1"/>
</dbReference>
<proteinExistence type="predicted"/>
<dbReference type="NCBIfam" id="NF001664">
    <property type="entry name" value="PRK00431.1-6"/>
    <property type="match status" value="1"/>
</dbReference>
<dbReference type="SMART" id="SM00506">
    <property type="entry name" value="A1pp"/>
    <property type="match status" value="1"/>
</dbReference>
<dbReference type="PANTHER" id="PTHR11106">
    <property type="entry name" value="GANGLIOSIDE INDUCED DIFFERENTIATION ASSOCIATED PROTEIN 2-RELATED"/>
    <property type="match status" value="1"/>
</dbReference>
<dbReference type="EMBL" id="VHQI01000001">
    <property type="protein sequence ID" value="TPW44476.1"/>
    <property type="molecule type" value="Genomic_DNA"/>
</dbReference>
<accession>A0A506VGE7</accession>
<dbReference type="RefSeq" id="WP_141174490.1">
    <property type="nucleotide sequence ID" value="NZ_JBHUFX010000013.1"/>
</dbReference>
<evidence type="ECO:0000313" key="2">
    <source>
        <dbReference type="EMBL" id="TPW44476.1"/>
    </source>
</evidence>
<feature type="domain" description="Macro" evidence="1">
    <location>
        <begin position="1"/>
        <end position="175"/>
    </location>
</feature>
<name>A0A506VGE7_9GAMM</name>